<feature type="transmembrane region" description="Helical" evidence="6">
    <location>
        <begin position="107"/>
        <end position="127"/>
    </location>
</feature>
<keyword evidence="4 6" id="KW-1133">Transmembrane helix</keyword>
<dbReference type="GeneID" id="106818221"/>
<gene>
    <name evidence="8" type="primary">LOC106818221</name>
</gene>
<evidence type="ECO:0000313" key="7">
    <source>
        <dbReference type="Proteomes" id="UP000695022"/>
    </source>
</evidence>
<keyword evidence="7" id="KW-1185">Reference proteome</keyword>
<keyword evidence="5 6" id="KW-0472">Membrane</keyword>
<dbReference type="Pfam" id="PF02535">
    <property type="entry name" value="Zip"/>
    <property type="match status" value="1"/>
</dbReference>
<keyword evidence="3 6" id="KW-0812">Transmembrane</keyword>
<evidence type="ECO:0000256" key="5">
    <source>
        <dbReference type="ARBA" id="ARBA00023136"/>
    </source>
</evidence>
<protein>
    <submittedName>
        <fullName evidence="8">Zinc transporter ZIP14-like</fullName>
    </submittedName>
</protein>
<sequence>MAATCDYGLAFQEVISQCLSSHDLVYLRDRGVTNDDQVARLCPDVIRRQEVDTRCKPRDNRDGSDTKPTLAEVWGYGVLSVTLISLCSLTGILLLPIMAKNLYKQILSFFIALGVGSLAGSAVFHLIPEALGLADVDPDKTYLWKLVLAAGGIYVFFLADRIMKIHLGNKQMRKEAKHGARILHNESTASSLNITPSNDVVGLRIIHLPEEKNGHVGNHDHTLVLEAEPSELSHGHTHGTFDPEESVIAAVAWMIIFGDGLHNFVDGLSIGAAFADDLWIGISLSVAVFCEEFPHEL</sequence>
<dbReference type="Proteomes" id="UP000695022">
    <property type="component" value="Unplaced"/>
</dbReference>
<evidence type="ECO:0000256" key="4">
    <source>
        <dbReference type="ARBA" id="ARBA00022989"/>
    </source>
</evidence>
<name>A0ABM1F1V7_PRICU</name>
<dbReference type="PANTHER" id="PTHR12191:SF37">
    <property type="entry name" value="ZINC TRANSPORTER FOI"/>
    <property type="match status" value="1"/>
</dbReference>
<organism evidence="7 8">
    <name type="scientific">Priapulus caudatus</name>
    <name type="common">Priapulid worm</name>
    <dbReference type="NCBI Taxonomy" id="37621"/>
    <lineage>
        <taxon>Eukaryota</taxon>
        <taxon>Metazoa</taxon>
        <taxon>Ecdysozoa</taxon>
        <taxon>Scalidophora</taxon>
        <taxon>Priapulida</taxon>
        <taxon>Priapulimorpha</taxon>
        <taxon>Priapulimorphida</taxon>
        <taxon>Priapulidae</taxon>
        <taxon>Priapulus</taxon>
    </lineage>
</organism>
<evidence type="ECO:0000256" key="2">
    <source>
        <dbReference type="ARBA" id="ARBA00006939"/>
    </source>
</evidence>
<feature type="transmembrane region" description="Helical" evidence="6">
    <location>
        <begin position="142"/>
        <end position="163"/>
    </location>
</feature>
<dbReference type="RefSeq" id="XP_014678428.1">
    <property type="nucleotide sequence ID" value="XM_014822942.1"/>
</dbReference>
<dbReference type="InterPro" id="IPR003689">
    <property type="entry name" value="ZIP"/>
</dbReference>
<evidence type="ECO:0000256" key="6">
    <source>
        <dbReference type="SAM" id="Phobius"/>
    </source>
</evidence>
<comment type="subcellular location">
    <subcellularLocation>
        <location evidence="1">Membrane</location>
        <topology evidence="1">Multi-pass membrane protein</topology>
    </subcellularLocation>
</comment>
<evidence type="ECO:0000256" key="1">
    <source>
        <dbReference type="ARBA" id="ARBA00004141"/>
    </source>
</evidence>
<accession>A0ABM1F1V7</accession>
<proteinExistence type="inferred from homology"/>
<evidence type="ECO:0000256" key="3">
    <source>
        <dbReference type="ARBA" id="ARBA00022692"/>
    </source>
</evidence>
<feature type="non-terminal residue" evidence="8">
    <location>
        <position position="297"/>
    </location>
</feature>
<reference evidence="8" key="1">
    <citation type="submission" date="2025-08" db="UniProtKB">
        <authorList>
            <consortium name="RefSeq"/>
        </authorList>
    </citation>
    <scope>IDENTIFICATION</scope>
</reference>
<dbReference type="InterPro" id="IPR050799">
    <property type="entry name" value="ZIP_Transporter"/>
</dbReference>
<dbReference type="PANTHER" id="PTHR12191">
    <property type="entry name" value="SOLUTE CARRIER FAMILY 39"/>
    <property type="match status" value="1"/>
</dbReference>
<feature type="transmembrane region" description="Helical" evidence="6">
    <location>
        <begin position="73"/>
        <end position="95"/>
    </location>
</feature>
<comment type="similarity">
    <text evidence="2">Belongs to the ZIP transporter (TC 2.A.5) family.</text>
</comment>
<evidence type="ECO:0000313" key="8">
    <source>
        <dbReference type="RefSeq" id="XP_014678428.1"/>
    </source>
</evidence>